<sequence length="123" mass="14445">MITGYYYGKKNNACNINTFTELRFKKTGPNEHSIPKFQYFLATKLRDSLINMKPPYRKENILNIIKKIEDQTRLKGWTFLAQVSPNSFHIVISNINSTAKDENIYSVREDGIYFLKPLKMVFE</sequence>
<dbReference type="Proteomes" id="UP000270046">
    <property type="component" value="Chromosome"/>
</dbReference>
<evidence type="ECO:0000313" key="1">
    <source>
        <dbReference type="EMBL" id="AYL96857.1"/>
    </source>
</evidence>
<evidence type="ECO:0000313" key="2">
    <source>
        <dbReference type="Proteomes" id="UP000270046"/>
    </source>
</evidence>
<accession>A0A494VN95</accession>
<protein>
    <submittedName>
        <fullName evidence="1">Uncharacterized protein</fullName>
    </submittedName>
</protein>
<dbReference type="AlphaFoldDB" id="A0A494VN95"/>
<keyword evidence="2" id="KW-1185">Reference proteome</keyword>
<dbReference type="KEGG" id="muh:HYN43_016790"/>
<gene>
    <name evidence="1" type="ORF">HYN43_016790</name>
</gene>
<reference evidence="1 2" key="1">
    <citation type="submission" date="2018-10" db="EMBL/GenBank/DDBJ databases">
        <title>Genome sequencing of Mucilaginibacter sp. HYN0043.</title>
        <authorList>
            <person name="Kim M."/>
            <person name="Yi H."/>
        </authorList>
    </citation>
    <scope>NUCLEOTIDE SEQUENCE [LARGE SCALE GENOMIC DNA]</scope>
    <source>
        <strain evidence="1 2">HYN0043</strain>
    </source>
</reference>
<dbReference type="EMBL" id="CP032869">
    <property type="protein sequence ID" value="AYL96857.1"/>
    <property type="molecule type" value="Genomic_DNA"/>
</dbReference>
<organism evidence="1 2">
    <name type="scientific">Mucilaginibacter celer</name>
    <dbReference type="NCBI Taxonomy" id="2305508"/>
    <lineage>
        <taxon>Bacteria</taxon>
        <taxon>Pseudomonadati</taxon>
        <taxon>Bacteroidota</taxon>
        <taxon>Sphingobacteriia</taxon>
        <taxon>Sphingobacteriales</taxon>
        <taxon>Sphingobacteriaceae</taxon>
        <taxon>Mucilaginibacter</taxon>
    </lineage>
</organism>
<name>A0A494VN95_9SPHI</name>
<proteinExistence type="predicted"/>